<name>A0ABR6ER33_9ACTN</name>
<evidence type="ECO:0000256" key="1">
    <source>
        <dbReference type="SAM" id="Phobius"/>
    </source>
</evidence>
<reference evidence="3" key="1">
    <citation type="journal article" date="2020" name="Syst. Appl. Microbiol.">
        <title>Streptomyces alkaliterrae sp. nov., isolated from an alkaline soil, and emended descriptions of Streptomyces alkaliphilus, Streptomyces calidiresistens and Streptomyces durbertensis.</title>
        <authorList>
            <person name="Swiecimska M."/>
            <person name="Golinska P."/>
            <person name="Nouioui I."/>
            <person name="Wypij M."/>
            <person name="Rai M."/>
            <person name="Sangal V."/>
            <person name="Goodfellow M."/>
        </authorList>
    </citation>
    <scope>NUCLEOTIDE SEQUENCE [LARGE SCALE GENOMIC DNA]</scope>
    <source>
        <strain evidence="3">DSM 104538</strain>
    </source>
</reference>
<keyword evidence="1" id="KW-0812">Transmembrane</keyword>
<gene>
    <name evidence="2" type="ORF">GL263_26315</name>
</gene>
<evidence type="ECO:0000313" key="3">
    <source>
        <dbReference type="Proteomes" id="UP000766698"/>
    </source>
</evidence>
<feature type="transmembrane region" description="Helical" evidence="1">
    <location>
        <begin position="73"/>
        <end position="92"/>
    </location>
</feature>
<evidence type="ECO:0008006" key="4">
    <source>
        <dbReference type="Google" id="ProtNLM"/>
    </source>
</evidence>
<evidence type="ECO:0000313" key="2">
    <source>
        <dbReference type="EMBL" id="MBB1247034.1"/>
    </source>
</evidence>
<feature type="transmembrane region" description="Helical" evidence="1">
    <location>
        <begin position="43"/>
        <end position="61"/>
    </location>
</feature>
<keyword evidence="3" id="KW-1185">Reference proteome</keyword>
<sequence length="112" mass="12135">MNPYLSILLFLVASLYAASGIAGITRGWVLPGNRGRVHHPRRYGWGQLVCAAALGALLVFREFPVDNQIRYDGSLAASVLLLAGLLVMASCTRRGNRAQAERPSEVTEARTP</sequence>
<comment type="caution">
    <text evidence="2">The sequence shown here is derived from an EMBL/GenBank/DDBJ whole genome shotgun (WGS) entry which is preliminary data.</text>
</comment>
<proteinExistence type="predicted"/>
<organism evidence="2 3">
    <name type="scientific">Streptomyces durbertensis</name>
    <dbReference type="NCBI Taxonomy" id="2448886"/>
    <lineage>
        <taxon>Bacteria</taxon>
        <taxon>Bacillati</taxon>
        <taxon>Actinomycetota</taxon>
        <taxon>Actinomycetes</taxon>
        <taxon>Kitasatosporales</taxon>
        <taxon>Streptomycetaceae</taxon>
        <taxon>Streptomyces</taxon>
    </lineage>
</organism>
<accession>A0ABR6ER33</accession>
<protein>
    <recommendedName>
        <fullName evidence="4">Integral membrane protein</fullName>
    </recommendedName>
</protein>
<keyword evidence="1" id="KW-1133">Transmembrane helix</keyword>
<dbReference type="RefSeq" id="WP_182858239.1">
    <property type="nucleotide sequence ID" value="NZ_WMLF01000728.1"/>
</dbReference>
<keyword evidence="1" id="KW-0472">Membrane</keyword>
<feature type="transmembrane region" description="Helical" evidence="1">
    <location>
        <begin position="6"/>
        <end position="31"/>
    </location>
</feature>
<dbReference type="Proteomes" id="UP000766698">
    <property type="component" value="Unassembled WGS sequence"/>
</dbReference>
<dbReference type="EMBL" id="WMLF01000728">
    <property type="protein sequence ID" value="MBB1247034.1"/>
    <property type="molecule type" value="Genomic_DNA"/>
</dbReference>